<comment type="similarity">
    <text evidence="1">Belongs to the LytR/CpsA/Psr (LCP) family.</text>
</comment>
<evidence type="ECO:0000259" key="3">
    <source>
        <dbReference type="Pfam" id="PF03816"/>
    </source>
</evidence>
<dbReference type="RefSeq" id="WP_229752789.1">
    <property type="nucleotide sequence ID" value="NZ_BMOM01000002.1"/>
</dbReference>
<dbReference type="Proteomes" id="UP000661918">
    <property type="component" value="Unassembled WGS sequence"/>
</dbReference>
<dbReference type="InterPro" id="IPR050922">
    <property type="entry name" value="LytR/CpsA/Psr_CW_biosynth"/>
</dbReference>
<feature type="compositionally biased region" description="Pro residues" evidence="2">
    <location>
        <begin position="96"/>
        <end position="119"/>
    </location>
</feature>
<name>A0ABQ2GJM1_9DEIO</name>
<organism evidence="4 5">
    <name type="scientific">Deinococcus aerophilus</name>
    <dbReference type="NCBI Taxonomy" id="522488"/>
    <lineage>
        <taxon>Bacteria</taxon>
        <taxon>Thermotogati</taxon>
        <taxon>Deinococcota</taxon>
        <taxon>Deinococci</taxon>
        <taxon>Deinococcales</taxon>
        <taxon>Deinococcaceae</taxon>
        <taxon>Deinococcus</taxon>
    </lineage>
</organism>
<evidence type="ECO:0000256" key="1">
    <source>
        <dbReference type="ARBA" id="ARBA00006068"/>
    </source>
</evidence>
<protein>
    <recommendedName>
        <fullName evidence="3">Cell envelope-related transcriptional attenuator domain-containing protein</fullName>
    </recommendedName>
</protein>
<dbReference type="Gene3D" id="3.40.630.190">
    <property type="entry name" value="LCP protein"/>
    <property type="match status" value="1"/>
</dbReference>
<gene>
    <name evidence="4" type="ORF">GCM10010841_03580</name>
</gene>
<feature type="compositionally biased region" description="Low complexity" evidence="2">
    <location>
        <begin position="120"/>
        <end position="145"/>
    </location>
</feature>
<feature type="compositionally biased region" description="Low complexity" evidence="2">
    <location>
        <begin position="152"/>
        <end position="181"/>
    </location>
</feature>
<sequence length="440" mass="46897">MRRIWLNGLVSLGLLLAGGLALDLYRTHQQVQGLGQEVYKELDGDGFPVPAGVLDDPVFQQLPPPDQNRPVSLGRYKPPENLPQGGAPTGDGETPAPTPTPPEPAVSPAPAPNTTPPETTPSLETASPATPSPAVTSAPVRARPAGSPPPAQAQATPTRPAAAAPTSTAPAPASVPGAAPRSGPPPATRRPPVAPASFLKRLETSAKLHLLLIANDQETLGSGRGDVLLVLTFDPVAQQLTLLSIPRDTRVDLPEHGLVKINAAYAYGGARLQTEAVERFLGIPMDKYVEISLGGFREAINLVGGVTVQPKFSFQLDGSTFAPGHMTLNGEQALAYARMRKDDPQGDLGRNARQQEVIRNLMGALGHLSTSELQALLDQLSAYLRTNFSPSEVVRLRAVHSYMLDHQRAVHVQGVNRKLNGAWFYLASDAERQRLHLLLR</sequence>
<reference evidence="5" key="1">
    <citation type="journal article" date="2019" name="Int. J. Syst. Evol. Microbiol.">
        <title>The Global Catalogue of Microorganisms (GCM) 10K type strain sequencing project: providing services to taxonomists for standard genome sequencing and annotation.</title>
        <authorList>
            <consortium name="The Broad Institute Genomics Platform"/>
            <consortium name="The Broad Institute Genome Sequencing Center for Infectious Disease"/>
            <person name="Wu L."/>
            <person name="Ma J."/>
        </authorList>
    </citation>
    <scope>NUCLEOTIDE SEQUENCE [LARGE SCALE GENOMIC DNA]</scope>
    <source>
        <strain evidence="5">JCM 15443</strain>
    </source>
</reference>
<feature type="domain" description="Cell envelope-related transcriptional attenuator" evidence="3">
    <location>
        <begin position="224"/>
        <end position="363"/>
    </location>
</feature>
<dbReference type="Pfam" id="PF03816">
    <property type="entry name" value="LytR_cpsA_psr"/>
    <property type="match status" value="1"/>
</dbReference>
<comment type="caution">
    <text evidence="4">The sequence shown here is derived from an EMBL/GenBank/DDBJ whole genome shotgun (WGS) entry which is preliminary data.</text>
</comment>
<proteinExistence type="inferred from homology"/>
<dbReference type="PANTHER" id="PTHR33392:SF6">
    <property type="entry name" value="POLYISOPRENYL-TEICHOIC ACID--PEPTIDOGLYCAN TEICHOIC ACID TRANSFERASE TAGU"/>
    <property type="match status" value="1"/>
</dbReference>
<keyword evidence="5" id="KW-1185">Reference proteome</keyword>
<dbReference type="EMBL" id="BMOM01000002">
    <property type="protein sequence ID" value="GGL98437.1"/>
    <property type="molecule type" value="Genomic_DNA"/>
</dbReference>
<evidence type="ECO:0000256" key="2">
    <source>
        <dbReference type="SAM" id="MobiDB-lite"/>
    </source>
</evidence>
<dbReference type="InterPro" id="IPR004474">
    <property type="entry name" value="LytR_CpsA_psr"/>
</dbReference>
<evidence type="ECO:0000313" key="4">
    <source>
        <dbReference type="EMBL" id="GGL98437.1"/>
    </source>
</evidence>
<accession>A0ABQ2GJM1</accession>
<dbReference type="NCBIfam" id="TIGR00350">
    <property type="entry name" value="lytR_cpsA_psr"/>
    <property type="match status" value="1"/>
</dbReference>
<dbReference type="PANTHER" id="PTHR33392">
    <property type="entry name" value="POLYISOPRENYL-TEICHOIC ACID--PEPTIDOGLYCAN TEICHOIC ACID TRANSFERASE TAGU"/>
    <property type="match status" value="1"/>
</dbReference>
<feature type="compositionally biased region" description="Pro residues" evidence="2">
    <location>
        <begin position="182"/>
        <end position="193"/>
    </location>
</feature>
<evidence type="ECO:0000313" key="5">
    <source>
        <dbReference type="Proteomes" id="UP000661918"/>
    </source>
</evidence>
<feature type="region of interest" description="Disordered" evidence="2">
    <location>
        <begin position="50"/>
        <end position="193"/>
    </location>
</feature>